<feature type="transmembrane region" description="Helical" evidence="6">
    <location>
        <begin position="272"/>
        <end position="305"/>
    </location>
</feature>
<dbReference type="NCBIfam" id="TIGR00921">
    <property type="entry name" value="2A067"/>
    <property type="match status" value="1"/>
</dbReference>
<gene>
    <name evidence="8" type="ORF">MchiMG62_05820</name>
</gene>
<dbReference type="PANTHER" id="PTHR33406:SF13">
    <property type="entry name" value="MEMBRANE PROTEIN YDFJ"/>
    <property type="match status" value="1"/>
</dbReference>
<evidence type="ECO:0000313" key="9">
    <source>
        <dbReference type="Proteomes" id="UP000824969"/>
    </source>
</evidence>
<feature type="transmembrane region" description="Helical" evidence="6">
    <location>
        <begin position="673"/>
        <end position="693"/>
    </location>
</feature>
<accession>A0ABN5XKA3</accession>
<keyword evidence="9" id="KW-1185">Reference proteome</keyword>
<evidence type="ECO:0000256" key="6">
    <source>
        <dbReference type="SAM" id="Phobius"/>
    </source>
</evidence>
<proteinExistence type="predicted"/>
<feature type="domain" description="SSD" evidence="7">
    <location>
        <begin position="645"/>
        <end position="771"/>
    </location>
</feature>
<feature type="transmembrane region" description="Helical" evidence="6">
    <location>
        <begin position="341"/>
        <end position="360"/>
    </location>
</feature>
<feature type="transmembrane region" description="Helical" evidence="6">
    <location>
        <begin position="649"/>
        <end position="667"/>
    </location>
</feature>
<keyword evidence="2" id="KW-1003">Cell membrane</keyword>
<evidence type="ECO:0000256" key="1">
    <source>
        <dbReference type="ARBA" id="ARBA00004651"/>
    </source>
</evidence>
<dbReference type="InterPro" id="IPR050545">
    <property type="entry name" value="Mycobact_MmpL"/>
</dbReference>
<evidence type="ECO:0000313" key="8">
    <source>
        <dbReference type="EMBL" id="BBL67401.1"/>
    </source>
</evidence>
<feature type="transmembrane region" description="Helical" evidence="6">
    <location>
        <begin position="424"/>
        <end position="449"/>
    </location>
</feature>
<evidence type="ECO:0000256" key="2">
    <source>
        <dbReference type="ARBA" id="ARBA00022475"/>
    </source>
</evidence>
<dbReference type="Proteomes" id="UP000824969">
    <property type="component" value="Chromosome"/>
</dbReference>
<feature type="domain" description="SSD" evidence="7">
    <location>
        <begin position="272"/>
        <end position="391"/>
    </location>
</feature>
<organism evidence="8 9">
    <name type="scientific">Methanoculleus chikugoensis</name>
    <dbReference type="NCBI Taxonomy" id="118126"/>
    <lineage>
        <taxon>Archaea</taxon>
        <taxon>Methanobacteriati</taxon>
        <taxon>Methanobacteriota</taxon>
        <taxon>Stenosarchaea group</taxon>
        <taxon>Methanomicrobia</taxon>
        <taxon>Methanomicrobiales</taxon>
        <taxon>Methanomicrobiaceae</taxon>
        <taxon>Methanoculleus</taxon>
    </lineage>
</organism>
<dbReference type="Pfam" id="PF03176">
    <property type="entry name" value="MMPL"/>
    <property type="match status" value="2"/>
</dbReference>
<sequence length="789" mass="84855">MDKELAASGRQNDDKGARAVTPAIIAEHGGEDAGGTCMKNPYEWLAAAINNHTWTVAGVAAAIFVLALFGLSMVTMQTGDDTYIDKNTPRGALLDHYAETYGSDAIMLIYETDSVRSPDVLRYIDHIQEDLRNERYVAGVSGVVDLLKQANGGTLPSSKAEIDGIIGQAPPEMVERMLPSDLMTISVIALEPGLTMEAQMRVVENIQSAVSTSEPPPGLAVTVSGNPAFSKEMEEEMGGQMGMLILAAMLLMVLAVMLLFSHVRYSLLPVGIVAVGVIMTFGFMGLFGIPISMVVIGAFPVLIGIGIDYAIQFQARFDEEIRRGTIPEAIRATITQMGPSVLIAMSATALGFIAMFFAPVPMVADFGIVCTIGVISCYIAALVIVPIFAIVTRYRPKREAPVAGTKPATGEPIMERYDRFLGRLAYAVAKHPLPVILLFAVVAAGGFYLDEKVPISSDEKTFVPGDMPALLSLEKITRTMGSTSTIPVVVIADDVRSPETLAWIDRFGVYEQEHNDKIIGVTSIATLIREYNDGVLPSTEREVDNVTARIPEETLKRYLNGNMEAVLEFSTVDMEMSVARDLVGRMQGDVAWSNPPAGVTVKITGQLEMFAALMDDIADSKTFMTLLGFAFILGFMILVYRKFSAISPVIPIVFIVGWNGAIMYLLGLDYTPLTAVLGSMTIGVASEYTILIMERCEEELARGVEFLDAIQIAVQKIGTAITASGMTTVFGFAALTISSFNIISNFGIVTVITVGFSLVGAIVVMPAVLALMYRFGGRSRVVAAAGVPE</sequence>
<dbReference type="PROSITE" id="PS50156">
    <property type="entry name" value="SSD"/>
    <property type="match status" value="2"/>
</dbReference>
<feature type="transmembrane region" description="Helical" evidence="6">
    <location>
        <begin position="623"/>
        <end position="640"/>
    </location>
</feature>
<dbReference type="InterPro" id="IPR000731">
    <property type="entry name" value="SSD"/>
</dbReference>
<comment type="subcellular location">
    <subcellularLocation>
        <location evidence="1">Cell membrane</location>
        <topology evidence="1">Multi-pass membrane protein</topology>
    </subcellularLocation>
</comment>
<name>A0ABN5XKA3_9EURY</name>
<evidence type="ECO:0000259" key="7">
    <source>
        <dbReference type="PROSITE" id="PS50156"/>
    </source>
</evidence>
<keyword evidence="4 6" id="KW-1133">Transmembrane helix</keyword>
<feature type="transmembrane region" description="Helical" evidence="6">
    <location>
        <begin position="241"/>
        <end position="260"/>
    </location>
</feature>
<dbReference type="PANTHER" id="PTHR33406">
    <property type="entry name" value="MEMBRANE PROTEIN MJ1562-RELATED"/>
    <property type="match status" value="1"/>
</dbReference>
<evidence type="ECO:0000256" key="5">
    <source>
        <dbReference type="ARBA" id="ARBA00023136"/>
    </source>
</evidence>
<dbReference type="EMBL" id="AP019781">
    <property type="protein sequence ID" value="BBL67401.1"/>
    <property type="molecule type" value="Genomic_DNA"/>
</dbReference>
<evidence type="ECO:0000256" key="4">
    <source>
        <dbReference type="ARBA" id="ARBA00022989"/>
    </source>
</evidence>
<keyword evidence="3 6" id="KW-0812">Transmembrane</keyword>
<reference evidence="8 9" key="1">
    <citation type="submission" date="2019-06" db="EMBL/GenBank/DDBJ databases">
        <title>Complete genome sequence of Methanoculleus chikugoensis strain MG62.</title>
        <authorList>
            <person name="Asakawa S."/>
            <person name="Dianou D."/>
        </authorList>
    </citation>
    <scope>NUCLEOTIDE SEQUENCE [LARGE SCALE GENOMIC DNA]</scope>
    <source>
        <strain evidence="8 9">MG62</strain>
    </source>
</reference>
<feature type="transmembrane region" description="Helical" evidence="6">
    <location>
        <begin position="717"/>
        <end position="740"/>
    </location>
</feature>
<protein>
    <submittedName>
        <fullName evidence="8">RND transporter</fullName>
    </submittedName>
</protein>
<feature type="transmembrane region" description="Helical" evidence="6">
    <location>
        <begin position="54"/>
        <end position="76"/>
    </location>
</feature>
<keyword evidence="5 6" id="KW-0472">Membrane</keyword>
<feature type="transmembrane region" description="Helical" evidence="6">
    <location>
        <begin position="746"/>
        <end position="771"/>
    </location>
</feature>
<feature type="transmembrane region" description="Helical" evidence="6">
    <location>
        <begin position="366"/>
        <end position="391"/>
    </location>
</feature>
<evidence type="ECO:0000256" key="3">
    <source>
        <dbReference type="ARBA" id="ARBA00022692"/>
    </source>
</evidence>
<dbReference type="InterPro" id="IPR004869">
    <property type="entry name" value="MMPL_dom"/>
</dbReference>